<dbReference type="InterPro" id="IPR039298">
    <property type="entry name" value="ACOT13"/>
</dbReference>
<evidence type="ECO:0000313" key="4">
    <source>
        <dbReference type="EMBL" id="KCZ83237.1"/>
    </source>
</evidence>
<dbReference type="PATRIC" id="fig|1280949.3.peg.3281"/>
<evidence type="ECO:0000313" key="5">
    <source>
        <dbReference type="Proteomes" id="UP000027446"/>
    </source>
</evidence>
<dbReference type="eggNOG" id="COG2050">
    <property type="taxonomic scope" value="Bacteria"/>
</dbReference>
<dbReference type="AlphaFoldDB" id="A0A069E0S9"/>
<evidence type="ECO:0000256" key="1">
    <source>
        <dbReference type="ARBA" id="ARBA00008324"/>
    </source>
</evidence>
<sequence length="145" mass="15963">MTKTIEKSGEFAGWFTWTDDPYEHETAGPFYFKVDEQGPVAAFRVERKHLNANGVVHGGCLMSFADFALFALGHGTTEGFTGVTVAFSSEFVDAVVENERLEARGDILRDGGSLSFIRGIVSGEDGRPVLNFSGTIKKRRERKPL</sequence>
<dbReference type="GO" id="GO:0047617">
    <property type="term" value="F:fatty acyl-CoA hydrolase activity"/>
    <property type="evidence" value="ECO:0007669"/>
    <property type="project" value="InterPro"/>
</dbReference>
<gene>
    <name evidence="4" type="ORF">HAD_16157</name>
</gene>
<dbReference type="InterPro" id="IPR029069">
    <property type="entry name" value="HotDog_dom_sf"/>
</dbReference>
<dbReference type="Pfam" id="PF03061">
    <property type="entry name" value="4HBT"/>
    <property type="match status" value="1"/>
</dbReference>
<dbReference type="Proteomes" id="UP000027446">
    <property type="component" value="Unassembled WGS sequence"/>
</dbReference>
<dbReference type="PANTHER" id="PTHR21660">
    <property type="entry name" value="THIOESTERASE SUPERFAMILY MEMBER-RELATED"/>
    <property type="match status" value="1"/>
</dbReference>
<dbReference type="RefSeq" id="WP_084332023.1">
    <property type="nucleotide sequence ID" value="NZ_ARYH01000003.1"/>
</dbReference>
<comment type="similarity">
    <text evidence="1">Belongs to the thioesterase PaaI family.</text>
</comment>
<protein>
    <submittedName>
        <fullName evidence="4">Thioesterase family protein</fullName>
    </submittedName>
</protein>
<dbReference type="PANTHER" id="PTHR21660:SF1">
    <property type="entry name" value="ACYL-COENZYME A THIOESTERASE 13"/>
    <property type="match status" value="1"/>
</dbReference>
<organism evidence="4 5">
    <name type="scientific">Hyphomonas adhaerens MHS-3</name>
    <dbReference type="NCBI Taxonomy" id="1280949"/>
    <lineage>
        <taxon>Bacteria</taxon>
        <taxon>Pseudomonadati</taxon>
        <taxon>Pseudomonadota</taxon>
        <taxon>Alphaproteobacteria</taxon>
        <taxon>Hyphomonadales</taxon>
        <taxon>Hyphomonadaceae</taxon>
        <taxon>Hyphomonas</taxon>
    </lineage>
</organism>
<dbReference type="STRING" id="1280949.HAD_16157"/>
<proteinExistence type="inferred from homology"/>
<evidence type="ECO:0000259" key="3">
    <source>
        <dbReference type="Pfam" id="PF03061"/>
    </source>
</evidence>
<dbReference type="CDD" id="cd03443">
    <property type="entry name" value="PaaI_thioesterase"/>
    <property type="match status" value="1"/>
</dbReference>
<dbReference type="InterPro" id="IPR006683">
    <property type="entry name" value="Thioestr_dom"/>
</dbReference>
<dbReference type="SUPFAM" id="SSF54637">
    <property type="entry name" value="Thioesterase/thiol ester dehydrase-isomerase"/>
    <property type="match status" value="1"/>
</dbReference>
<keyword evidence="2" id="KW-0378">Hydrolase</keyword>
<reference evidence="4 5" key="1">
    <citation type="journal article" date="2014" name="Antonie Van Leeuwenhoek">
        <title>Hyphomonas beringensis sp. nov. and Hyphomonas chukchiensis sp. nov., isolated from surface seawater of the Bering Sea and Chukchi Sea.</title>
        <authorList>
            <person name="Li C."/>
            <person name="Lai Q."/>
            <person name="Li G."/>
            <person name="Dong C."/>
            <person name="Wang J."/>
            <person name="Liao Y."/>
            <person name="Shao Z."/>
        </authorList>
    </citation>
    <scope>NUCLEOTIDE SEQUENCE [LARGE SCALE GENOMIC DNA]</scope>
    <source>
        <strain evidence="4 5">MHS-3</strain>
    </source>
</reference>
<accession>A0A069E0S9</accession>
<dbReference type="OrthoDB" id="3477511at2"/>
<name>A0A069E0S9_9PROT</name>
<dbReference type="EMBL" id="ARYH01000003">
    <property type="protein sequence ID" value="KCZ83237.1"/>
    <property type="molecule type" value="Genomic_DNA"/>
</dbReference>
<evidence type="ECO:0000256" key="2">
    <source>
        <dbReference type="ARBA" id="ARBA00022801"/>
    </source>
</evidence>
<feature type="domain" description="Thioesterase" evidence="3">
    <location>
        <begin position="53"/>
        <end position="127"/>
    </location>
</feature>
<keyword evidence="5" id="KW-1185">Reference proteome</keyword>
<dbReference type="Gene3D" id="3.10.129.10">
    <property type="entry name" value="Hotdog Thioesterase"/>
    <property type="match status" value="1"/>
</dbReference>
<comment type="caution">
    <text evidence="4">The sequence shown here is derived from an EMBL/GenBank/DDBJ whole genome shotgun (WGS) entry which is preliminary data.</text>
</comment>